<name>A0A8C0UYS5_CYACU</name>
<dbReference type="Gene3D" id="3.80.10.10">
    <property type="entry name" value="Ribonuclease Inhibitor"/>
    <property type="match status" value="1"/>
</dbReference>
<sequence length="76" mass="8235">SCRGMTCAVFCAAQRRSKAWEAAIQLILWCIPELDDCNLSSSNCQDLSSIINTNPSLTELKLNNNELGDAGCKTAI</sequence>
<proteinExistence type="predicted"/>
<evidence type="ECO:0000313" key="1">
    <source>
        <dbReference type="Ensembl" id="ENSCCEP00000014242.1"/>
    </source>
</evidence>
<evidence type="ECO:0000313" key="2">
    <source>
        <dbReference type="Proteomes" id="UP000694410"/>
    </source>
</evidence>
<dbReference type="InterPro" id="IPR032675">
    <property type="entry name" value="LRR_dom_sf"/>
</dbReference>
<dbReference type="SUPFAM" id="SSF52047">
    <property type="entry name" value="RNI-like"/>
    <property type="match status" value="1"/>
</dbReference>
<dbReference type="AlphaFoldDB" id="A0A8C0UYS5"/>
<protein>
    <submittedName>
        <fullName evidence="1">Uncharacterized protein</fullName>
    </submittedName>
</protein>
<organism evidence="1 2">
    <name type="scientific">Cyanistes caeruleus</name>
    <name type="common">Eurasian blue tit</name>
    <name type="synonym">Parus caeruleus</name>
    <dbReference type="NCBI Taxonomy" id="156563"/>
    <lineage>
        <taxon>Eukaryota</taxon>
        <taxon>Metazoa</taxon>
        <taxon>Chordata</taxon>
        <taxon>Craniata</taxon>
        <taxon>Vertebrata</taxon>
        <taxon>Euteleostomi</taxon>
        <taxon>Archelosauria</taxon>
        <taxon>Archosauria</taxon>
        <taxon>Dinosauria</taxon>
        <taxon>Saurischia</taxon>
        <taxon>Theropoda</taxon>
        <taxon>Coelurosauria</taxon>
        <taxon>Aves</taxon>
        <taxon>Neognathae</taxon>
        <taxon>Neoaves</taxon>
        <taxon>Telluraves</taxon>
        <taxon>Australaves</taxon>
        <taxon>Passeriformes</taxon>
        <taxon>Paridae</taxon>
        <taxon>Cyanistes</taxon>
    </lineage>
</organism>
<accession>A0A8C0UYS5</accession>
<reference evidence="1" key="1">
    <citation type="submission" date="2025-08" db="UniProtKB">
        <authorList>
            <consortium name="Ensembl"/>
        </authorList>
    </citation>
    <scope>IDENTIFICATION</scope>
</reference>
<dbReference type="Ensembl" id="ENSCCET00000022115.1">
    <property type="protein sequence ID" value="ENSCCEP00000014242.1"/>
    <property type="gene ID" value="ENSCCEG00000013588.1"/>
</dbReference>
<reference evidence="1" key="2">
    <citation type="submission" date="2025-09" db="UniProtKB">
        <authorList>
            <consortium name="Ensembl"/>
        </authorList>
    </citation>
    <scope>IDENTIFICATION</scope>
</reference>
<keyword evidence="2" id="KW-1185">Reference proteome</keyword>
<dbReference type="Proteomes" id="UP000694410">
    <property type="component" value="Unplaced"/>
</dbReference>